<sequence>MLVNLLLLTSCLASTSRADDSDPHTGHDVGVTLGVVGGCAVVALIFLVARKKHLFVQITPGLGETYGQGKTARQSEQQGMERFIEMLDARPNR</sequence>
<dbReference type="NCBIfam" id="TIGR01167">
    <property type="entry name" value="LPXTG_anchor"/>
    <property type="match status" value="1"/>
</dbReference>
<reference evidence="3 4" key="2">
    <citation type="journal article" date="2012" name="PLoS Pathog.">
        <title>Diverse lifestyles and strategies of plant pathogenesis encoded in the genomes of eighteen Dothideomycetes fungi.</title>
        <authorList>
            <person name="Ohm R.A."/>
            <person name="Feau N."/>
            <person name="Henrissat B."/>
            <person name="Schoch C.L."/>
            <person name="Horwitz B.A."/>
            <person name="Barry K.W."/>
            <person name="Condon B.J."/>
            <person name="Copeland A.C."/>
            <person name="Dhillon B."/>
            <person name="Glaser F."/>
            <person name="Hesse C.N."/>
            <person name="Kosti I."/>
            <person name="LaButti K."/>
            <person name="Lindquist E.A."/>
            <person name="Lucas S."/>
            <person name="Salamov A.A."/>
            <person name="Bradshaw R.E."/>
            <person name="Ciuffetti L."/>
            <person name="Hamelin R.C."/>
            <person name="Kema G.H.J."/>
            <person name="Lawrence C."/>
            <person name="Scott J.A."/>
            <person name="Spatafora J.W."/>
            <person name="Turgeon B.G."/>
            <person name="de Wit P.J.G.M."/>
            <person name="Zhong S."/>
            <person name="Goodwin S.B."/>
            <person name="Grigoriev I.V."/>
        </authorList>
    </citation>
    <scope>NUCLEOTIDE SEQUENCE [LARGE SCALE GENOMIC DNA]</scope>
    <source>
        <strain evidence="4">NZE10 / CBS 128990</strain>
    </source>
</reference>
<gene>
    <name evidence="3" type="ORF">DOTSEDRAFT_74791</name>
</gene>
<evidence type="ECO:0000313" key="4">
    <source>
        <dbReference type="Proteomes" id="UP000016933"/>
    </source>
</evidence>
<evidence type="ECO:0000256" key="2">
    <source>
        <dbReference type="SAM" id="SignalP"/>
    </source>
</evidence>
<evidence type="ECO:0000256" key="1">
    <source>
        <dbReference type="SAM" id="Phobius"/>
    </source>
</evidence>
<feature type="transmembrane region" description="Helical" evidence="1">
    <location>
        <begin position="28"/>
        <end position="49"/>
    </location>
</feature>
<feature type="signal peptide" evidence="2">
    <location>
        <begin position="1"/>
        <end position="18"/>
    </location>
</feature>
<proteinExistence type="predicted"/>
<reference evidence="4" key="1">
    <citation type="journal article" date="2012" name="PLoS Genet.">
        <title>The genomes of the fungal plant pathogens Cladosporium fulvum and Dothistroma septosporum reveal adaptation to different hosts and lifestyles but also signatures of common ancestry.</title>
        <authorList>
            <person name="de Wit P.J.G.M."/>
            <person name="van der Burgt A."/>
            <person name="Oekmen B."/>
            <person name="Stergiopoulos I."/>
            <person name="Abd-Elsalam K.A."/>
            <person name="Aerts A.L."/>
            <person name="Bahkali A.H."/>
            <person name="Beenen H.G."/>
            <person name="Chettri P."/>
            <person name="Cox M.P."/>
            <person name="Datema E."/>
            <person name="de Vries R.P."/>
            <person name="Dhillon B."/>
            <person name="Ganley A.R."/>
            <person name="Griffiths S.A."/>
            <person name="Guo Y."/>
            <person name="Hamelin R.C."/>
            <person name="Henrissat B."/>
            <person name="Kabir M.S."/>
            <person name="Jashni M.K."/>
            <person name="Kema G."/>
            <person name="Klaubauf S."/>
            <person name="Lapidus A."/>
            <person name="Levasseur A."/>
            <person name="Lindquist E."/>
            <person name="Mehrabi R."/>
            <person name="Ohm R.A."/>
            <person name="Owen T.J."/>
            <person name="Salamov A."/>
            <person name="Schwelm A."/>
            <person name="Schijlen E."/>
            <person name="Sun H."/>
            <person name="van den Burg H.A."/>
            <person name="van Ham R.C.H.J."/>
            <person name="Zhang S."/>
            <person name="Goodwin S.B."/>
            <person name="Grigoriev I.V."/>
            <person name="Collemare J."/>
            <person name="Bradshaw R.E."/>
        </authorList>
    </citation>
    <scope>NUCLEOTIDE SEQUENCE [LARGE SCALE GENOMIC DNA]</scope>
    <source>
        <strain evidence="4">NZE10 / CBS 128990</strain>
    </source>
</reference>
<evidence type="ECO:0000313" key="3">
    <source>
        <dbReference type="EMBL" id="EME40038.1"/>
    </source>
</evidence>
<keyword evidence="1" id="KW-0472">Membrane</keyword>
<name>N1PC79_DOTSN</name>
<protein>
    <submittedName>
        <fullName evidence="3">Uncharacterized protein</fullName>
    </submittedName>
</protein>
<keyword evidence="2" id="KW-0732">Signal</keyword>
<keyword evidence="1" id="KW-0812">Transmembrane</keyword>
<dbReference type="OrthoDB" id="10491045at2759"/>
<accession>N1PC79</accession>
<organism evidence="3 4">
    <name type="scientific">Dothistroma septosporum (strain NZE10 / CBS 128990)</name>
    <name type="common">Red band needle blight fungus</name>
    <name type="synonym">Mycosphaerella pini</name>
    <dbReference type="NCBI Taxonomy" id="675120"/>
    <lineage>
        <taxon>Eukaryota</taxon>
        <taxon>Fungi</taxon>
        <taxon>Dikarya</taxon>
        <taxon>Ascomycota</taxon>
        <taxon>Pezizomycotina</taxon>
        <taxon>Dothideomycetes</taxon>
        <taxon>Dothideomycetidae</taxon>
        <taxon>Mycosphaerellales</taxon>
        <taxon>Mycosphaerellaceae</taxon>
        <taxon>Dothistroma</taxon>
    </lineage>
</organism>
<feature type="chain" id="PRO_5004109638" evidence="2">
    <location>
        <begin position="19"/>
        <end position="93"/>
    </location>
</feature>
<dbReference type="HOGENOM" id="CLU_2399653_0_0_1"/>
<keyword evidence="4" id="KW-1185">Reference proteome</keyword>
<keyword evidence="1" id="KW-1133">Transmembrane helix</keyword>
<dbReference type="Proteomes" id="UP000016933">
    <property type="component" value="Unassembled WGS sequence"/>
</dbReference>
<dbReference type="EMBL" id="KB446544">
    <property type="protein sequence ID" value="EME40038.1"/>
    <property type="molecule type" value="Genomic_DNA"/>
</dbReference>
<dbReference type="AlphaFoldDB" id="N1PC79"/>